<dbReference type="CDD" id="cd03221">
    <property type="entry name" value="ABCF_EF-3"/>
    <property type="match status" value="2"/>
</dbReference>
<protein>
    <submittedName>
        <fullName evidence="6">P-loop containing nucleoside triphosphate hydrolase protein</fullName>
    </submittedName>
</protein>
<dbReference type="InterPro" id="IPR032781">
    <property type="entry name" value="ABC_tran_Xtn"/>
</dbReference>
<keyword evidence="1" id="KW-0677">Repeat</keyword>
<evidence type="ECO:0000256" key="2">
    <source>
        <dbReference type="ARBA" id="ARBA00022741"/>
    </source>
</evidence>
<feature type="compositionally biased region" description="Low complexity" evidence="4">
    <location>
        <begin position="26"/>
        <end position="45"/>
    </location>
</feature>
<dbReference type="Proteomes" id="UP001215280">
    <property type="component" value="Unassembled WGS sequence"/>
</dbReference>
<name>A0AAD7IRZ3_9AGAR</name>
<dbReference type="InterPro" id="IPR017871">
    <property type="entry name" value="ABC_transporter-like_CS"/>
</dbReference>
<keyword evidence="7" id="KW-1185">Reference proteome</keyword>
<evidence type="ECO:0000256" key="1">
    <source>
        <dbReference type="ARBA" id="ARBA00022737"/>
    </source>
</evidence>
<dbReference type="FunFam" id="3.40.50.300:FF:000618">
    <property type="entry name" value="ATP-binding cassette (ABC) transporter, putative"/>
    <property type="match status" value="1"/>
</dbReference>
<dbReference type="GO" id="GO:0016887">
    <property type="term" value="F:ATP hydrolysis activity"/>
    <property type="evidence" value="ECO:0007669"/>
    <property type="project" value="InterPro"/>
</dbReference>
<dbReference type="PROSITE" id="PS00211">
    <property type="entry name" value="ABC_TRANSPORTER_1"/>
    <property type="match status" value="1"/>
</dbReference>
<evidence type="ECO:0000259" key="5">
    <source>
        <dbReference type="PROSITE" id="PS50893"/>
    </source>
</evidence>
<feature type="domain" description="ABC transporter" evidence="5">
    <location>
        <begin position="83"/>
        <end position="334"/>
    </location>
</feature>
<proteinExistence type="predicted"/>
<dbReference type="InterPro" id="IPR003593">
    <property type="entry name" value="AAA+_ATPase"/>
</dbReference>
<dbReference type="InterPro" id="IPR050611">
    <property type="entry name" value="ABCF"/>
</dbReference>
<accession>A0AAD7IRZ3</accession>
<evidence type="ECO:0000256" key="3">
    <source>
        <dbReference type="ARBA" id="ARBA00022840"/>
    </source>
</evidence>
<keyword evidence="6" id="KW-0378">Hydrolase</keyword>
<dbReference type="GO" id="GO:0005524">
    <property type="term" value="F:ATP binding"/>
    <property type="evidence" value="ECO:0007669"/>
    <property type="project" value="UniProtKB-KW"/>
</dbReference>
<dbReference type="PANTHER" id="PTHR19211:SF15">
    <property type="entry name" value="ATP-BINDING CASSETTE SUB-FAMILY F MEMBER 2"/>
    <property type="match status" value="1"/>
</dbReference>
<dbReference type="Gene3D" id="3.40.50.300">
    <property type="entry name" value="P-loop containing nucleotide triphosphate hydrolases"/>
    <property type="match status" value="2"/>
</dbReference>
<feature type="region of interest" description="Disordered" evidence="4">
    <location>
        <begin position="1"/>
        <end position="45"/>
    </location>
</feature>
<dbReference type="EMBL" id="JARJLG010000086">
    <property type="protein sequence ID" value="KAJ7749273.1"/>
    <property type="molecule type" value="Genomic_DNA"/>
</dbReference>
<organism evidence="6 7">
    <name type="scientific">Mycena maculata</name>
    <dbReference type="NCBI Taxonomy" id="230809"/>
    <lineage>
        <taxon>Eukaryota</taxon>
        <taxon>Fungi</taxon>
        <taxon>Dikarya</taxon>
        <taxon>Basidiomycota</taxon>
        <taxon>Agaricomycotina</taxon>
        <taxon>Agaricomycetes</taxon>
        <taxon>Agaricomycetidae</taxon>
        <taxon>Agaricales</taxon>
        <taxon>Marasmiineae</taxon>
        <taxon>Mycenaceae</taxon>
        <taxon>Mycena</taxon>
    </lineage>
</organism>
<gene>
    <name evidence="6" type="ORF">DFH07DRAFT_888520</name>
</gene>
<dbReference type="PANTHER" id="PTHR19211">
    <property type="entry name" value="ATP-BINDING TRANSPORT PROTEIN-RELATED"/>
    <property type="match status" value="1"/>
</dbReference>
<evidence type="ECO:0000313" key="7">
    <source>
        <dbReference type="Proteomes" id="UP001215280"/>
    </source>
</evidence>
<keyword evidence="3" id="KW-0067">ATP-binding</keyword>
<dbReference type="AlphaFoldDB" id="A0AAD7IRZ3"/>
<reference evidence="6" key="1">
    <citation type="submission" date="2023-03" db="EMBL/GenBank/DDBJ databases">
        <title>Massive genome expansion in bonnet fungi (Mycena s.s.) driven by repeated elements and novel gene families across ecological guilds.</title>
        <authorList>
            <consortium name="Lawrence Berkeley National Laboratory"/>
            <person name="Harder C.B."/>
            <person name="Miyauchi S."/>
            <person name="Viragh M."/>
            <person name="Kuo A."/>
            <person name="Thoen E."/>
            <person name="Andreopoulos B."/>
            <person name="Lu D."/>
            <person name="Skrede I."/>
            <person name="Drula E."/>
            <person name="Henrissat B."/>
            <person name="Morin E."/>
            <person name="Kohler A."/>
            <person name="Barry K."/>
            <person name="LaButti K."/>
            <person name="Morin E."/>
            <person name="Salamov A."/>
            <person name="Lipzen A."/>
            <person name="Mereny Z."/>
            <person name="Hegedus B."/>
            <person name="Baldrian P."/>
            <person name="Stursova M."/>
            <person name="Weitz H."/>
            <person name="Taylor A."/>
            <person name="Grigoriev I.V."/>
            <person name="Nagy L.G."/>
            <person name="Martin F."/>
            <person name="Kauserud H."/>
        </authorList>
    </citation>
    <scope>NUCLEOTIDE SEQUENCE</scope>
    <source>
        <strain evidence="6">CBHHK188m</strain>
    </source>
</reference>
<dbReference type="SUPFAM" id="SSF52540">
    <property type="entry name" value="P-loop containing nucleoside triphosphate hydrolases"/>
    <property type="match status" value="2"/>
</dbReference>
<keyword evidence="2" id="KW-0547">Nucleotide-binding</keyword>
<dbReference type="InterPro" id="IPR027417">
    <property type="entry name" value="P-loop_NTPase"/>
</dbReference>
<dbReference type="PROSITE" id="PS50893">
    <property type="entry name" value="ABC_TRANSPORTER_2"/>
    <property type="match status" value="2"/>
</dbReference>
<dbReference type="FunFam" id="3.40.50.300:FF:000104">
    <property type="entry name" value="ATP-binding cassette sub-family F member 3"/>
    <property type="match status" value="1"/>
</dbReference>
<dbReference type="Pfam" id="PF00005">
    <property type="entry name" value="ABC_tran"/>
    <property type="match status" value="2"/>
</dbReference>
<sequence>MAPSASKQKRLAEKAAKKSAGGEGSTSGTPTTGSRNGSSANTPLTSLSAATSSEDLTSMAKLNIATDRSANGVLVSDVKARDIKIDSYTLSFHGRLLIEGAEIALNYGQRYGLLGENGSGKSTFLQSIGARDIEIPPHIDIYLVSGEAEPSDVNAVDFIVASAKQKVAKLEAHIEQLSVADDVDDLALEAAYEQLEEMDPATFEVKAGSILHGLGFTPTMMKKPTKDMSGGWRMRVALARALFVKPHLLLLDEPTNHLDLGAVVWLEAYLSTYNHILVITSHSQDFMDSVCTNIMDLTPKKKMVYYAGNYSTYVRTKQENEVNQMKAYQKQQDEIQHIKKFIASAGTYANLVRQAKSKQKIIDKMEAAGLIEKIEVGKPLRFNFEDVRKLPPPIIAFDSVAFAYSGKKEDYLYENLSFGIDMDARIAILGANGTGKSTLLHLITGALQPSAGTISKHAALKLAKYSQHSADQLPYDTSPIEYFQQLFSQRFPEIDVQGWRSQLGRFGLSGAHQTAPIKQLSDGLRNRVVFAQLAMEHPHILLLDEPTNHLDMESIDALARAIKEFEGGVVIVSHDFRLISQVAEELWEVADHTIKNLTKADISIIDYKKNLVKQSQAAIEKAKLFSKTAPKGKT</sequence>
<dbReference type="SMART" id="SM00382">
    <property type="entry name" value="AAA"/>
    <property type="match status" value="2"/>
</dbReference>
<dbReference type="Pfam" id="PF12848">
    <property type="entry name" value="ABC_tran_Xtn"/>
    <property type="match status" value="1"/>
</dbReference>
<evidence type="ECO:0000256" key="4">
    <source>
        <dbReference type="SAM" id="MobiDB-lite"/>
    </source>
</evidence>
<feature type="domain" description="ABC transporter" evidence="5">
    <location>
        <begin position="395"/>
        <end position="616"/>
    </location>
</feature>
<comment type="caution">
    <text evidence="6">The sequence shown here is derived from an EMBL/GenBank/DDBJ whole genome shotgun (WGS) entry which is preliminary data.</text>
</comment>
<dbReference type="InterPro" id="IPR003439">
    <property type="entry name" value="ABC_transporter-like_ATP-bd"/>
</dbReference>
<evidence type="ECO:0000313" key="6">
    <source>
        <dbReference type="EMBL" id="KAJ7749273.1"/>
    </source>
</evidence>